<keyword evidence="2" id="KW-0813">Transport</keyword>
<protein>
    <submittedName>
        <fullName evidence="11">H(+)/Cl(-) exchange transporter ClcA</fullName>
    </submittedName>
</protein>
<feature type="transmembrane region" description="Helical" evidence="10">
    <location>
        <begin position="189"/>
        <end position="208"/>
    </location>
</feature>
<name>A0A6B8W2D0_9CORY</name>
<keyword evidence="6 10" id="KW-0472">Membrane</keyword>
<evidence type="ECO:0000313" key="11">
    <source>
        <dbReference type="EMBL" id="QGU06641.1"/>
    </source>
</evidence>
<dbReference type="RefSeq" id="WP_156230229.1">
    <property type="nucleotide sequence ID" value="NZ_CP046455.1"/>
</dbReference>
<dbReference type="InterPro" id="IPR050368">
    <property type="entry name" value="ClC-type_chloride_channel"/>
</dbReference>
<feature type="transmembrane region" description="Helical" evidence="10">
    <location>
        <begin position="354"/>
        <end position="377"/>
    </location>
</feature>
<keyword evidence="3 10" id="KW-0812">Transmembrane</keyword>
<evidence type="ECO:0000256" key="6">
    <source>
        <dbReference type="ARBA" id="ARBA00023136"/>
    </source>
</evidence>
<evidence type="ECO:0000256" key="2">
    <source>
        <dbReference type="ARBA" id="ARBA00022448"/>
    </source>
</evidence>
<keyword evidence="5" id="KW-0406">Ion transport</keyword>
<feature type="transmembrane region" description="Helical" evidence="10">
    <location>
        <begin position="264"/>
        <end position="285"/>
    </location>
</feature>
<dbReference type="Proteomes" id="UP000424462">
    <property type="component" value="Chromosome"/>
</dbReference>
<keyword evidence="8" id="KW-0868">Chloride</keyword>
<gene>
    <name evidence="11" type="primary">clcA1</name>
    <name evidence="11" type="ORF">COCCU_03435</name>
</gene>
<evidence type="ECO:0000256" key="3">
    <source>
        <dbReference type="ARBA" id="ARBA00022692"/>
    </source>
</evidence>
<keyword evidence="4 10" id="KW-1133">Transmembrane helix</keyword>
<dbReference type="InterPro" id="IPR001807">
    <property type="entry name" value="ClC"/>
</dbReference>
<dbReference type="SUPFAM" id="SSF81340">
    <property type="entry name" value="Clc chloride channel"/>
    <property type="match status" value="1"/>
</dbReference>
<feature type="transmembrane region" description="Helical" evidence="10">
    <location>
        <begin position="14"/>
        <end position="39"/>
    </location>
</feature>
<evidence type="ECO:0000256" key="9">
    <source>
        <dbReference type="ARBA" id="ARBA00023303"/>
    </source>
</evidence>
<dbReference type="PANTHER" id="PTHR43427:SF6">
    <property type="entry name" value="CHLORIDE CHANNEL PROTEIN CLC-E"/>
    <property type="match status" value="1"/>
</dbReference>
<organism evidence="11 12">
    <name type="scientific">Corynebacterium occultum</name>
    <dbReference type="NCBI Taxonomy" id="2675219"/>
    <lineage>
        <taxon>Bacteria</taxon>
        <taxon>Bacillati</taxon>
        <taxon>Actinomycetota</taxon>
        <taxon>Actinomycetes</taxon>
        <taxon>Mycobacteriales</taxon>
        <taxon>Corynebacteriaceae</taxon>
        <taxon>Corynebacterium</taxon>
    </lineage>
</organism>
<dbReference type="KEGG" id="cok:COCCU_03435"/>
<comment type="subcellular location">
    <subcellularLocation>
        <location evidence="1">Membrane</location>
        <topology evidence="1">Multi-pass membrane protein</topology>
    </subcellularLocation>
</comment>
<evidence type="ECO:0000256" key="10">
    <source>
        <dbReference type="SAM" id="Phobius"/>
    </source>
</evidence>
<dbReference type="Gene3D" id="1.10.3080.10">
    <property type="entry name" value="Clc chloride channel"/>
    <property type="match status" value="1"/>
</dbReference>
<evidence type="ECO:0000313" key="12">
    <source>
        <dbReference type="Proteomes" id="UP000424462"/>
    </source>
</evidence>
<proteinExistence type="predicted"/>
<dbReference type="EMBL" id="CP046455">
    <property type="protein sequence ID" value="QGU06641.1"/>
    <property type="molecule type" value="Genomic_DNA"/>
</dbReference>
<feature type="transmembrane region" description="Helical" evidence="10">
    <location>
        <begin position="329"/>
        <end position="348"/>
    </location>
</feature>
<dbReference type="GO" id="GO:0005254">
    <property type="term" value="F:chloride channel activity"/>
    <property type="evidence" value="ECO:0007669"/>
    <property type="project" value="UniProtKB-KW"/>
</dbReference>
<keyword evidence="12" id="KW-1185">Reference proteome</keyword>
<keyword evidence="9" id="KW-0407">Ion channel</keyword>
<keyword evidence="7" id="KW-0869">Chloride channel</keyword>
<evidence type="ECO:0000256" key="5">
    <source>
        <dbReference type="ARBA" id="ARBA00023065"/>
    </source>
</evidence>
<feature type="transmembrane region" description="Helical" evidence="10">
    <location>
        <begin position="60"/>
        <end position="81"/>
    </location>
</feature>
<evidence type="ECO:0000256" key="8">
    <source>
        <dbReference type="ARBA" id="ARBA00023214"/>
    </source>
</evidence>
<sequence length="429" mass="45089">MPKPPLTQVPLNRLAVLGAIIGILTGLFIAALNWSVLGVERLVYGTDHLHNANPAASVSPLRQAITLVVLGVLTSWAWYIVHRYGRREVSVVGAMRGEKVPIPETIASAFLQVTTVAAGAPVGQENAPRIAGSLVGERFSRWLELDIDAKRILVAAAAGAGLGASFHLPLAGVLFALEVLLVEMSTRTVVITIITTSTAVATTGLFVPTPDVFSTVPLTESPWMYVAAIIAGIVAGLCGHWFSQAANKAALAAPKQGRKILWQLPLGFLLIAVIAYFVPGAVANARWTSDTVLADGLTLQALLLLGVLRLVVLLLAFRVGTVGGTLIPAFALGAMIGAIVGTLLEPLLGVPPAAFALLGAAAFLSTTMAAPLFGMIAAVEFTDMEPQGYLPVFLAVASAVLTVRVWAVITDREQRTFPVTYASWTGELR</sequence>
<evidence type="ECO:0000256" key="4">
    <source>
        <dbReference type="ARBA" id="ARBA00022989"/>
    </source>
</evidence>
<dbReference type="GO" id="GO:0034707">
    <property type="term" value="C:chloride channel complex"/>
    <property type="evidence" value="ECO:0007669"/>
    <property type="project" value="UniProtKB-KW"/>
</dbReference>
<feature type="transmembrane region" description="Helical" evidence="10">
    <location>
        <begin position="297"/>
        <end position="317"/>
    </location>
</feature>
<accession>A0A6B8W2D0</accession>
<evidence type="ECO:0000256" key="1">
    <source>
        <dbReference type="ARBA" id="ARBA00004141"/>
    </source>
</evidence>
<dbReference type="PANTHER" id="PTHR43427">
    <property type="entry name" value="CHLORIDE CHANNEL PROTEIN CLC-E"/>
    <property type="match status" value="1"/>
</dbReference>
<dbReference type="Pfam" id="PF00654">
    <property type="entry name" value="Voltage_CLC"/>
    <property type="match status" value="1"/>
</dbReference>
<reference evidence="11 12" key="1">
    <citation type="submission" date="2019-11" db="EMBL/GenBank/DDBJ databases">
        <title>Complete genome sequence of Corynebacterium kalinowskii 1959, a novel Corynebacterium species isolated from soil of a small paddock in Vilsendorf, Germany.</title>
        <authorList>
            <person name="Schaffert L."/>
            <person name="Ruwe M."/>
            <person name="Milse J."/>
            <person name="Hanuschka K."/>
            <person name="Ortseifen V."/>
            <person name="Droste J."/>
            <person name="Brandt D."/>
            <person name="Schlueter L."/>
            <person name="Kutter Y."/>
            <person name="Vinke S."/>
            <person name="Viehoefer P."/>
            <person name="Jacob L."/>
            <person name="Luebke N.-C."/>
            <person name="Schulte-Berndt E."/>
            <person name="Hain C."/>
            <person name="Linder M."/>
            <person name="Schmidt P."/>
            <person name="Wollenschlaeger L."/>
            <person name="Luttermann T."/>
            <person name="Thieme E."/>
            <person name="Hassa J."/>
            <person name="Haak M."/>
            <person name="Wittchen M."/>
            <person name="Mentz A."/>
            <person name="Persicke M."/>
            <person name="Busche T."/>
            <person name="Ruckert C."/>
        </authorList>
    </citation>
    <scope>NUCLEOTIDE SEQUENCE [LARGE SCALE GENOMIC DNA]</scope>
    <source>
        <strain evidence="11 12">2039</strain>
    </source>
</reference>
<dbReference type="PRINTS" id="PR00762">
    <property type="entry name" value="CLCHANNEL"/>
</dbReference>
<dbReference type="AlphaFoldDB" id="A0A6B8W2D0"/>
<dbReference type="InterPro" id="IPR014743">
    <property type="entry name" value="Cl-channel_core"/>
</dbReference>
<evidence type="ECO:0000256" key="7">
    <source>
        <dbReference type="ARBA" id="ARBA00023173"/>
    </source>
</evidence>
<feature type="transmembrane region" description="Helical" evidence="10">
    <location>
        <begin position="152"/>
        <end position="177"/>
    </location>
</feature>
<feature type="transmembrane region" description="Helical" evidence="10">
    <location>
        <begin position="223"/>
        <end position="243"/>
    </location>
</feature>
<feature type="transmembrane region" description="Helical" evidence="10">
    <location>
        <begin position="389"/>
        <end position="409"/>
    </location>
</feature>